<name>A0A1Z8AZK0_9FLAO</name>
<proteinExistence type="predicted"/>
<dbReference type="Gene3D" id="2.70.70.10">
    <property type="entry name" value="Glucose Permease (Domain IIA)"/>
    <property type="match status" value="1"/>
</dbReference>
<dbReference type="PANTHER" id="PTHR21666:SF270">
    <property type="entry name" value="MUREIN HYDROLASE ACTIVATOR ENVC"/>
    <property type="match status" value="1"/>
</dbReference>
<organism evidence="2 3">
    <name type="scientific">Nonlabens dokdonensis</name>
    <dbReference type="NCBI Taxonomy" id="328515"/>
    <lineage>
        <taxon>Bacteria</taxon>
        <taxon>Pseudomonadati</taxon>
        <taxon>Bacteroidota</taxon>
        <taxon>Flavobacteriia</taxon>
        <taxon>Flavobacteriales</taxon>
        <taxon>Flavobacteriaceae</taxon>
        <taxon>Nonlabens</taxon>
    </lineage>
</organism>
<dbReference type="EMBL" id="MAAX01000103">
    <property type="protein sequence ID" value="OUS15765.1"/>
    <property type="molecule type" value="Genomic_DNA"/>
</dbReference>
<reference evidence="3" key="1">
    <citation type="journal article" date="2017" name="Proc. Natl. Acad. Sci. U.S.A.">
        <title>Simulation of Deepwater Horizon oil plume reveals substrate specialization within a complex community of hydrocarbon-degraders.</title>
        <authorList>
            <person name="Hu P."/>
            <person name="Dubinsky E.A."/>
            <person name="Probst A.J."/>
            <person name="Wang J."/>
            <person name="Sieber C.M.K."/>
            <person name="Tom L.M."/>
            <person name="Gardinali P."/>
            <person name="Banfield J.F."/>
            <person name="Atlas R.M."/>
            <person name="Andersen G.L."/>
        </authorList>
    </citation>
    <scope>NUCLEOTIDE SEQUENCE [LARGE SCALE GENOMIC DNA]</scope>
</reference>
<protein>
    <submittedName>
        <fullName evidence="2">Peptidase M23</fullName>
    </submittedName>
</protein>
<accession>A0A1Z8AZK0</accession>
<evidence type="ECO:0000259" key="1">
    <source>
        <dbReference type="Pfam" id="PF01551"/>
    </source>
</evidence>
<dbReference type="Pfam" id="PF01551">
    <property type="entry name" value="Peptidase_M23"/>
    <property type="match status" value="1"/>
</dbReference>
<gene>
    <name evidence="2" type="ORF">A9Q93_06350</name>
</gene>
<dbReference type="InterPro" id="IPR011055">
    <property type="entry name" value="Dup_hybrid_motif"/>
</dbReference>
<dbReference type="Proteomes" id="UP000196102">
    <property type="component" value="Unassembled WGS sequence"/>
</dbReference>
<dbReference type="InterPro" id="IPR050570">
    <property type="entry name" value="Cell_wall_metabolism_enzyme"/>
</dbReference>
<dbReference type="GO" id="GO:0004222">
    <property type="term" value="F:metalloendopeptidase activity"/>
    <property type="evidence" value="ECO:0007669"/>
    <property type="project" value="TreeGrafter"/>
</dbReference>
<dbReference type="InterPro" id="IPR016047">
    <property type="entry name" value="M23ase_b-sheet_dom"/>
</dbReference>
<dbReference type="PANTHER" id="PTHR21666">
    <property type="entry name" value="PEPTIDASE-RELATED"/>
    <property type="match status" value="1"/>
</dbReference>
<evidence type="ECO:0000313" key="3">
    <source>
        <dbReference type="Proteomes" id="UP000196102"/>
    </source>
</evidence>
<comment type="caution">
    <text evidence="2">The sequence shown here is derived from an EMBL/GenBank/DDBJ whole genome shotgun (WGS) entry which is preliminary data.</text>
</comment>
<dbReference type="SUPFAM" id="SSF51261">
    <property type="entry name" value="Duplicated hybrid motif"/>
    <property type="match status" value="1"/>
</dbReference>
<feature type="domain" description="M23ase beta-sheet core" evidence="1">
    <location>
        <begin position="54"/>
        <end position="120"/>
    </location>
</feature>
<evidence type="ECO:0000313" key="2">
    <source>
        <dbReference type="EMBL" id="OUS15765.1"/>
    </source>
</evidence>
<sequence>MIRHAFCFLLLFIFIPRFGESQTIKNLPQDYFVNPLDIDLKLSGTFGELRSNHFHSGLDIKTNQRTGAKVYASASGYVSRIKIERYGYGKALYITHPNGYTTVYAHLKKFSPRIEAYLKKKQYEKESYTIQLFPTDLELRVDQGEVVAYSGNSGGSGGPHLHFEIRDSAARPLNPLMMGIEIPDTKRPLVKQIKAFPLSETSTINGKHEAQLLRLIPLKGGKFKVEEFNAYGDIGIGVNTSDQQNGANNQNGTYHIASFFNGTKNFEMTFDRYAFSESRHINQLIDYEHFKKTKSRISKLYIPNDSPLSLYEDHVNNGVLQLVDPGATHLYRIEIADYKENKVQINMSIKNDAAPDSIVLDQDDQLTFVDHNLTYRNSSGPFTLMIPKGALYESAFLDLQQNADTVKIHSDIIPLHKNMIITYDASAKKHDNLKQYYIGRVTDWGAVYHVNTRRKGNILSASTRTLGTYAISKDDVDPTIKPINFKNKQWISKNKTLKLKIADADTGVDAYRATVNGKFILMEYDYKTGILTHDFDDGVVTDTENELKVIVTDNVGNSATFEATFFRKS</sequence>
<dbReference type="RefSeq" id="WP_303686564.1">
    <property type="nucleotide sequence ID" value="NZ_CAJXYO010000010.1"/>
</dbReference>
<dbReference type="CDD" id="cd12797">
    <property type="entry name" value="M23_peptidase"/>
    <property type="match status" value="1"/>
</dbReference>
<dbReference type="AlphaFoldDB" id="A0A1Z8AZK0"/>